<sequence length="238" mass="24774">MNAVFKKGVLASVLAVAASSAMAGTSLDLQVSGKVVPSSCTPSVVSGGSNADFGTVKATSLNYNTVTSLPDTKIIPISITCETPTRVGVTFNDAHADSAPTEYLSTEFSDPEFLLTSQSTAGLGMFNGKKIGAYAMGIQRDKGTATDDTGATLYPVFSQDATATSGWHIKSGIHYLPVVTDKSETYSFTKDSGADTPAALKQINFNVGIVAQINPAGELNITDELTLDGLTNVELVYL</sequence>
<dbReference type="PATRIC" id="fig|1619248.3.peg.1666"/>
<protein>
    <recommendedName>
        <fullName evidence="4">DUF1120 domain-containing protein</fullName>
    </recommendedName>
</protein>
<keyword evidence="1" id="KW-0732">Signal</keyword>
<evidence type="ECO:0000313" key="3">
    <source>
        <dbReference type="Proteomes" id="UP000033352"/>
    </source>
</evidence>
<evidence type="ECO:0008006" key="4">
    <source>
        <dbReference type="Google" id="ProtNLM"/>
    </source>
</evidence>
<comment type="caution">
    <text evidence="2">The sequence shown here is derived from an EMBL/GenBank/DDBJ whole genome shotgun (WGS) entry which is preliminary data.</text>
</comment>
<dbReference type="InterPro" id="IPR010546">
    <property type="entry name" value="DUF1120"/>
</dbReference>
<gene>
    <name evidence="2" type="ORF">SS37_12290</name>
</gene>
<feature type="signal peptide" evidence="1">
    <location>
        <begin position="1"/>
        <end position="23"/>
    </location>
</feature>
<dbReference type="Proteomes" id="UP000033352">
    <property type="component" value="Unassembled WGS sequence"/>
</dbReference>
<proteinExistence type="predicted"/>
<organism evidence="2 3">
    <name type="scientific">Enterobacter sichuanensis</name>
    <dbReference type="NCBI Taxonomy" id="2071710"/>
    <lineage>
        <taxon>Bacteria</taxon>
        <taxon>Pseudomonadati</taxon>
        <taxon>Pseudomonadota</taxon>
        <taxon>Gammaproteobacteria</taxon>
        <taxon>Enterobacterales</taxon>
        <taxon>Enterobacteriaceae</taxon>
        <taxon>Enterobacter</taxon>
        <taxon>Enterobacter cloacae complex</taxon>
    </lineage>
</organism>
<dbReference type="EMBL" id="JZYX01000023">
    <property type="protein sequence ID" value="KJN26458.1"/>
    <property type="molecule type" value="Genomic_DNA"/>
</dbReference>
<evidence type="ECO:0000313" key="2">
    <source>
        <dbReference type="EMBL" id="KJN26458.1"/>
    </source>
</evidence>
<dbReference type="OrthoDB" id="6602106at2"/>
<dbReference type="InterPro" id="IPR036937">
    <property type="entry name" value="Adhesion_dom_fimbrial_sf"/>
</dbReference>
<dbReference type="GO" id="GO:0009289">
    <property type="term" value="C:pilus"/>
    <property type="evidence" value="ECO:0007669"/>
    <property type="project" value="InterPro"/>
</dbReference>
<feature type="chain" id="PRO_5002448938" description="DUF1120 domain-containing protein" evidence="1">
    <location>
        <begin position="24"/>
        <end position="238"/>
    </location>
</feature>
<dbReference type="RefSeq" id="WP_045285700.1">
    <property type="nucleotide sequence ID" value="NZ_JZYX01000023.1"/>
</dbReference>
<dbReference type="GO" id="GO:0007155">
    <property type="term" value="P:cell adhesion"/>
    <property type="evidence" value="ECO:0007669"/>
    <property type="project" value="InterPro"/>
</dbReference>
<name>A0A0F1AXM0_9ENTR</name>
<dbReference type="AlphaFoldDB" id="A0A0F1AXM0"/>
<reference evidence="2 3" key="1">
    <citation type="submission" date="2015-03" db="EMBL/GenBank/DDBJ databases">
        <authorList>
            <person name="McCorrison J."/>
            <person name="Sanka R."/>
            <person name="Adams M."/>
            <person name="Brinkac L."/>
            <person name="Nierman W."/>
            <person name="Sutton G."/>
            <person name="Nelson K."/>
            <person name="Kiedrowski L."/>
            <person name="Guerrero D."/>
            <person name="Bonomo R."/>
        </authorList>
    </citation>
    <scope>NUCLEOTIDE SEQUENCE [LARGE SCALE GENOMIC DNA]</scope>
    <source>
        <strain evidence="2 3">35699</strain>
    </source>
</reference>
<accession>A0A0F1AXM0</accession>
<evidence type="ECO:0000256" key="1">
    <source>
        <dbReference type="SAM" id="SignalP"/>
    </source>
</evidence>
<dbReference type="Pfam" id="PF06551">
    <property type="entry name" value="DUF1120"/>
    <property type="match status" value="1"/>
</dbReference>
<dbReference type="Gene3D" id="2.60.40.1090">
    <property type="entry name" value="Fimbrial-type adhesion domain"/>
    <property type="match status" value="1"/>
</dbReference>